<keyword evidence="4 7" id="KW-0067">ATP-binding</keyword>
<keyword evidence="2" id="KW-0813">Transport</keyword>
<comment type="caution">
    <text evidence="7">The sequence shown here is derived from an EMBL/GenBank/DDBJ whole genome shotgun (WGS) entry which is preliminary data.</text>
</comment>
<feature type="domain" description="ABC transporter" evidence="6">
    <location>
        <begin position="19"/>
        <end position="249"/>
    </location>
</feature>
<proteinExistence type="predicted"/>
<dbReference type="Proteomes" id="UP000272560">
    <property type="component" value="Unassembled WGS sequence"/>
</dbReference>
<dbReference type="OrthoDB" id="9804819at2"/>
<dbReference type="EMBL" id="QZVT01000002">
    <property type="protein sequence ID" value="RJT82126.1"/>
    <property type="molecule type" value="Genomic_DNA"/>
</dbReference>
<dbReference type="PANTHER" id="PTHR42711">
    <property type="entry name" value="ABC TRANSPORTER ATP-BINDING PROTEIN"/>
    <property type="match status" value="1"/>
</dbReference>
<evidence type="ECO:0000259" key="6">
    <source>
        <dbReference type="PROSITE" id="PS50893"/>
    </source>
</evidence>
<evidence type="ECO:0000313" key="7">
    <source>
        <dbReference type="EMBL" id="RJT82126.1"/>
    </source>
</evidence>
<dbReference type="SMART" id="SM00382">
    <property type="entry name" value="AAA"/>
    <property type="match status" value="1"/>
</dbReference>
<dbReference type="InterPro" id="IPR003593">
    <property type="entry name" value="AAA+_ATPase"/>
</dbReference>
<keyword evidence="5" id="KW-0046">Antibiotic resistance</keyword>
<dbReference type="InterPro" id="IPR003439">
    <property type="entry name" value="ABC_transporter-like_ATP-bd"/>
</dbReference>
<dbReference type="GO" id="GO:0005524">
    <property type="term" value="F:ATP binding"/>
    <property type="evidence" value="ECO:0007669"/>
    <property type="project" value="UniProtKB-KW"/>
</dbReference>
<accession>A0A3A5MHM2</accession>
<dbReference type="AlphaFoldDB" id="A0A3A5MHM2"/>
<name>A0A3A5MHM2_9MICC</name>
<dbReference type="SUPFAM" id="SSF52540">
    <property type="entry name" value="P-loop containing nucleoside triphosphate hydrolases"/>
    <property type="match status" value="1"/>
</dbReference>
<evidence type="ECO:0000256" key="2">
    <source>
        <dbReference type="ARBA" id="ARBA00022448"/>
    </source>
</evidence>
<keyword evidence="8" id="KW-1185">Reference proteome</keyword>
<keyword evidence="3" id="KW-0547">Nucleotide-binding</keyword>
<gene>
    <name evidence="7" type="ORF">D6T63_05185</name>
</gene>
<reference evidence="7 8" key="1">
    <citation type="submission" date="2018-09" db="EMBL/GenBank/DDBJ databases">
        <title>Novel species of Arthrobacter.</title>
        <authorList>
            <person name="Liu Q."/>
            <person name="Xin Y.-H."/>
        </authorList>
    </citation>
    <scope>NUCLEOTIDE SEQUENCE [LARGE SCALE GENOMIC DNA]</scope>
    <source>
        <strain evidence="7 8">Hz2</strain>
    </source>
</reference>
<dbReference type="GO" id="GO:0046677">
    <property type="term" value="P:response to antibiotic"/>
    <property type="evidence" value="ECO:0007669"/>
    <property type="project" value="UniProtKB-KW"/>
</dbReference>
<evidence type="ECO:0000256" key="5">
    <source>
        <dbReference type="ARBA" id="ARBA00023251"/>
    </source>
</evidence>
<dbReference type="InterPro" id="IPR050763">
    <property type="entry name" value="ABC_transporter_ATP-binding"/>
</dbReference>
<dbReference type="InterPro" id="IPR027417">
    <property type="entry name" value="P-loop_NTPase"/>
</dbReference>
<dbReference type="CDD" id="cd03230">
    <property type="entry name" value="ABC_DR_subfamily_A"/>
    <property type="match status" value="1"/>
</dbReference>
<sequence length="265" mass="28011">MPLPSDENNPEARAGSAALSIRGLAKRFGEKIAVNGVTLEVPQGSFYGLVGPNGAGKTTTLSMATGLLRPDFGQALVHGVDVWARPLEAKKLMGILPDGVRLFDRLTGEQLVTYAGLLRGMDRETVAERTGDLLRAFDLTNDAGTLVVDYSAGMTKKIALASALIHAPKLLVLDEPFESVDPVSAANIRDILANYVQSGGSVIVSSHVMDLVQRMCDHVAVIAAGTVLAAGTVDEVRGDATLEDRFVELVGGRNTSDGLSWLRTS</sequence>
<dbReference type="GO" id="GO:0005886">
    <property type="term" value="C:plasma membrane"/>
    <property type="evidence" value="ECO:0007669"/>
    <property type="project" value="UniProtKB-SubCell"/>
</dbReference>
<evidence type="ECO:0000256" key="1">
    <source>
        <dbReference type="ARBA" id="ARBA00004202"/>
    </source>
</evidence>
<dbReference type="PANTHER" id="PTHR42711:SF19">
    <property type="entry name" value="DOXORUBICIN RESISTANCE ATP-BINDING PROTEIN DRRA"/>
    <property type="match status" value="1"/>
</dbReference>
<dbReference type="Pfam" id="PF00005">
    <property type="entry name" value="ABC_tran"/>
    <property type="match status" value="1"/>
</dbReference>
<dbReference type="PROSITE" id="PS50893">
    <property type="entry name" value="ABC_TRANSPORTER_2"/>
    <property type="match status" value="1"/>
</dbReference>
<evidence type="ECO:0000313" key="8">
    <source>
        <dbReference type="Proteomes" id="UP000272560"/>
    </source>
</evidence>
<protein>
    <submittedName>
        <fullName evidence="7">ABC transporter ATP-binding protein</fullName>
    </submittedName>
</protein>
<comment type="subcellular location">
    <subcellularLocation>
        <location evidence="1">Cell membrane</location>
        <topology evidence="1">Peripheral membrane protein</topology>
    </subcellularLocation>
</comment>
<dbReference type="GO" id="GO:0016887">
    <property type="term" value="F:ATP hydrolysis activity"/>
    <property type="evidence" value="ECO:0007669"/>
    <property type="project" value="InterPro"/>
</dbReference>
<organism evidence="7 8">
    <name type="scientific">Arthrobacter cheniae</name>
    <dbReference type="NCBI Taxonomy" id="1258888"/>
    <lineage>
        <taxon>Bacteria</taxon>
        <taxon>Bacillati</taxon>
        <taxon>Actinomycetota</taxon>
        <taxon>Actinomycetes</taxon>
        <taxon>Micrococcales</taxon>
        <taxon>Micrococcaceae</taxon>
        <taxon>Arthrobacter</taxon>
    </lineage>
</organism>
<evidence type="ECO:0000256" key="3">
    <source>
        <dbReference type="ARBA" id="ARBA00022741"/>
    </source>
</evidence>
<evidence type="ECO:0000256" key="4">
    <source>
        <dbReference type="ARBA" id="ARBA00022840"/>
    </source>
</evidence>
<dbReference type="Gene3D" id="3.40.50.300">
    <property type="entry name" value="P-loop containing nucleotide triphosphate hydrolases"/>
    <property type="match status" value="1"/>
</dbReference>